<dbReference type="EC" id="5.1.3.32" evidence="1"/>
<keyword evidence="2" id="KW-1185">Reference proteome</keyword>
<sequence length="109" mass="12908">MQRFMLMLDLKNESKLIQTYENYHQNIPAEIAESIRASGIESMEIYRFENRLVMEIVAHDHFDFEEKSKLDASNEKVQAWEQLMSQFQQVIPGTPEGVKWVLTKQIFKL</sequence>
<dbReference type="EMBL" id="CP029346">
    <property type="protein sequence ID" value="AWL09314.1"/>
    <property type="molecule type" value="Genomic_DNA"/>
</dbReference>
<proteinExistence type="predicted"/>
<name>A0A2S2DV80_9BACT</name>
<accession>A0A2S2DV80</accession>
<reference evidence="2" key="1">
    <citation type="submission" date="2018-05" db="EMBL/GenBank/DDBJ databases">
        <title>Pseudarcicella sp. HME7025 Genome sequencing and assembly.</title>
        <authorList>
            <person name="Kim H."/>
            <person name="Kang H."/>
            <person name="Joh K."/>
        </authorList>
    </citation>
    <scope>NUCLEOTIDE SEQUENCE [LARGE SCALE GENOMIC DNA]</scope>
    <source>
        <strain evidence="2">HME7025</strain>
    </source>
</reference>
<organism evidence="1 2">
    <name type="scientific">Aquirufa nivalisilvae</name>
    <dbReference type="NCBI Taxonomy" id="2516557"/>
    <lineage>
        <taxon>Bacteria</taxon>
        <taxon>Pseudomonadati</taxon>
        <taxon>Bacteroidota</taxon>
        <taxon>Cytophagia</taxon>
        <taxon>Cytophagales</taxon>
        <taxon>Flectobacillaceae</taxon>
        <taxon>Aquirufa</taxon>
    </lineage>
</organism>
<gene>
    <name evidence="1" type="ORF">HME7025_01458</name>
</gene>
<dbReference type="PANTHER" id="PTHR43239:SF1">
    <property type="entry name" value="UPF0734 PROTEIN DDB_G0273871_DDB_G0273177"/>
    <property type="match status" value="1"/>
</dbReference>
<dbReference type="PANTHER" id="PTHR43239">
    <property type="entry name" value="UPF0734 PROTEIN DDB_G0273871/DDB_G0273177"/>
    <property type="match status" value="1"/>
</dbReference>
<dbReference type="AlphaFoldDB" id="A0A2S2DV80"/>
<protein>
    <submittedName>
        <fullName evidence="1">L-rhamnose mutarotase</fullName>
        <ecNumber evidence="1">5.1.3.32</ecNumber>
    </submittedName>
</protein>
<evidence type="ECO:0000313" key="1">
    <source>
        <dbReference type="EMBL" id="AWL09314.1"/>
    </source>
</evidence>
<dbReference type="Proteomes" id="UP000245468">
    <property type="component" value="Chromosome"/>
</dbReference>
<dbReference type="GO" id="GO:0062192">
    <property type="term" value="F:L-rhamnose mutarotase activity"/>
    <property type="evidence" value="ECO:0007669"/>
    <property type="project" value="UniProtKB-EC"/>
</dbReference>
<dbReference type="SUPFAM" id="SSF54909">
    <property type="entry name" value="Dimeric alpha+beta barrel"/>
    <property type="match status" value="1"/>
</dbReference>
<dbReference type="KEGG" id="psez:HME7025_01458"/>
<dbReference type="Pfam" id="PF05336">
    <property type="entry name" value="rhaM"/>
    <property type="match status" value="1"/>
</dbReference>
<dbReference type="InterPro" id="IPR011008">
    <property type="entry name" value="Dimeric_a/b-barrel"/>
</dbReference>
<dbReference type="RefSeq" id="WP_109323008.1">
    <property type="nucleotide sequence ID" value="NZ_CP029346.1"/>
</dbReference>
<dbReference type="OrthoDB" id="1430580at2"/>
<keyword evidence="1" id="KW-0413">Isomerase</keyword>
<dbReference type="Gene3D" id="3.30.70.100">
    <property type="match status" value="1"/>
</dbReference>
<dbReference type="InterPro" id="IPR052996">
    <property type="entry name" value="Carb_Metab_Mutarotase"/>
</dbReference>
<evidence type="ECO:0000313" key="2">
    <source>
        <dbReference type="Proteomes" id="UP000245468"/>
    </source>
</evidence>
<dbReference type="InterPro" id="IPR008000">
    <property type="entry name" value="Rham/fucose_mutarotase"/>
</dbReference>